<feature type="region of interest" description="Disordered" evidence="2">
    <location>
        <begin position="601"/>
        <end position="638"/>
    </location>
</feature>
<evidence type="ECO:0000313" key="5">
    <source>
        <dbReference type="EMBL" id="WWV65904.1"/>
    </source>
</evidence>
<dbReference type="EMBL" id="CP146284">
    <property type="protein sequence ID" value="WWV65904.1"/>
    <property type="molecule type" value="Genomic_DNA"/>
</dbReference>
<protein>
    <submittedName>
        <fullName evidence="5">Ig-like domain-containing protein</fullName>
    </submittedName>
</protein>
<gene>
    <name evidence="5" type="ORF">NEE14_013015</name>
</gene>
<proteinExistence type="predicted"/>
<feature type="chain" id="PRO_5045742134" evidence="3">
    <location>
        <begin position="31"/>
        <end position="638"/>
    </location>
</feature>
<evidence type="ECO:0000313" key="6">
    <source>
        <dbReference type="Proteomes" id="UP001320603"/>
    </source>
</evidence>
<dbReference type="InterPro" id="IPR032812">
    <property type="entry name" value="SbsA_Ig"/>
</dbReference>
<evidence type="ECO:0000256" key="3">
    <source>
        <dbReference type="SAM" id="SignalP"/>
    </source>
</evidence>
<reference evidence="5 6" key="1">
    <citation type="submission" date="2024-02" db="EMBL/GenBank/DDBJ databases">
        <title>Whole genome sequencing of Parabacteroides sp. AD58.</title>
        <authorList>
            <person name="Chaplin A.V."/>
            <person name="Pikina A.P."/>
            <person name="Sokolova S.R."/>
            <person name="Korostin D.O."/>
            <person name="Efimov B.A."/>
        </authorList>
    </citation>
    <scope>NUCLEOTIDE SEQUENCE [LARGE SCALE GENOMIC DNA]</scope>
    <source>
        <strain evidence="5 6">AD58</strain>
    </source>
</reference>
<evidence type="ECO:0000259" key="4">
    <source>
        <dbReference type="Pfam" id="PF13205"/>
    </source>
</evidence>
<evidence type="ECO:0000256" key="1">
    <source>
        <dbReference type="ARBA" id="ARBA00022729"/>
    </source>
</evidence>
<dbReference type="InterPro" id="IPR013784">
    <property type="entry name" value="Carb-bd-like_fold"/>
</dbReference>
<accession>A0ABZ2INZ6</accession>
<dbReference type="RefSeq" id="WP_251966998.1">
    <property type="nucleotide sequence ID" value="NZ_CP146284.1"/>
</dbReference>
<sequence>MRIRKSFYQRLLGWTGVCMLLVLCACANMATPNGGPYDEDPPKFIGSTPLPNSTNYKGKKVELLFDELIQIDNPSENVIITPPQRELPIIQSAGRKIQVELLDTLKENMTYTIDFTNSIADNNEKNVLENFSFAFSTGDVIDSLEISGYVLNAENLEPMPGISIGLHSNLADSAFQKLPFDRTSRTNDRGRFTVRNIKPGTYRVYALNDVNRDYKFDQPGEDIAFLDSVVVPTFEPATRMDTTWVDSLTIDTIKQVAFTRFLPDNIELRLFKEKFERQYMTRPERPDEHRFILHFNVPVDTVPAPVPLNFEPEQADWYLEQPTDGGKNITFWLTDSTVWKRDTLQMEITYPKSDSLGILQPQTDTIQTVLRRRGEQKRKKKKNGEPEIVFLNMTIDAPGDMDLFDTVSVAFDEPPIELKKEFFHLEQEIDSVWTTVDFDFYQDSINSLGYYIQRKWKYGESYQISVDSAAIYSLYGKWNDKFQAKFKIKPEDSYGHLYINIIGNDTVPAYVELLNSKDEPIRKATVKNGGVLFMDLKPDKYYARLVMDANGNGIWDTGNYAEKRQPEEVFYCPKVYTIMQNFQVEETWNIRETPWLKQKPLDITKNKPKETTKKKRDYREEGRNKQSSSSNGLGGFSF</sequence>
<organism evidence="5 6">
    <name type="scientific">Parabacteroides absconsus</name>
    <dbReference type="NCBI Taxonomy" id="2951805"/>
    <lineage>
        <taxon>Bacteria</taxon>
        <taxon>Pseudomonadati</taxon>
        <taxon>Bacteroidota</taxon>
        <taxon>Bacteroidia</taxon>
        <taxon>Bacteroidales</taxon>
        <taxon>Tannerellaceae</taxon>
        <taxon>Parabacteroides</taxon>
    </lineage>
</organism>
<dbReference type="PROSITE" id="PS51257">
    <property type="entry name" value="PROKAR_LIPOPROTEIN"/>
    <property type="match status" value="1"/>
</dbReference>
<feature type="domain" description="SbsA Ig-like" evidence="4">
    <location>
        <begin position="38"/>
        <end position="137"/>
    </location>
</feature>
<evidence type="ECO:0000256" key="2">
    <source>
        <dbReference type="SAM" id="MobiDB-lite"/>
    </source>
</evidence>
<dbReference type="Pfam" id="PF13205">
    <property type="entry name" value="Big_5"/>
    <property type="match status" value="1"/>
</dbReference>
<dbReference type="Proteomes" id="UP001320603">
    <property type="component" value="Chromosome"/>
</dbReference>
<keyword evidence="6" id="KW-1185">Reference proteome</keyword>
<feature type="compositionally biased region" description="Basic and acidic residues" evidence="2">
    <location>
        <begin position="601"/>
        <end position="624"/>
    </location>
</feature>
<dbReference type="SUPFAM" id="SSF49452">
    <property type="entry name" value="Starch-binding domain-like"/>
    <property type="match status" value="1"/>
</dbReference>
<name>A0ABZ2INZ6_9BACT</name>
<feature type="signal peptide" evidence="3">
    <location>
        <begin position="1"/>
        <end position="30"/>
    </location>
</feature>
<keyword evidence="1 3" id="KW-0732">Signal</keyword>